<evidence type="ECO:0000256" key="5">
    <source>
        <dbReference type="ARBA" id="ARBA00022517"/>
    </source>
</evidence>
<keyword evidence="6" id="KW-0539">Nucleus</keyword>
<reference evidence="7 8" key="2">
    <citation type="submission" date="2018-11" db="EMBL/GenBank/DDBJ databases">
        <authorList>
            <consortium name="Pathogen Informatics"/>
        </authorList>
    </citation>
    <scope>NUCLEOTIDE SEQUENCE [LARGE SCALE GENOMIC DNA]</scope>
    <source>
        <strain evidence="7 8">MHpl1</strain>
    </source>
</reference>
<dbReference type="WBParaSite" id="HPLM_0000337901-mRNA-1">
    <property type="protein sequence ID" value="HPLM_0000337901-mRNA-1"/>
    <property type="gene ID" value="HPLM_0000337901"/>
</dbReference>
<gene>
    <name evidence="7" type="ORF">HPLM_LOCUS3371</name>
</gene>
<dbReference type="AlphaFoldDB" id="A0A0N4W180"/>
<evidence type="ECO:0000256" key="1">
    <source>
        <dbReference type="ARBA" id="ARBA00004604"/>
    </source>
</evidence>
<dbReference type="InterPro" id="IPR011687">
    <property type="entry name" value="Nop53/GLTSCR2"/>
</dbReference>
<evidence type="ECO:0000256" key="4">
    <source>
        <dbReference type="ARBA" id="ARBA00018339"/>
    </source>
</evidence>
<proteinExistence type="inferred from homology"/>
<keyword evidence="8" id="KW-1185">Reference proteome</keyword>
<organism evidence="9">
    <name type="scientific">Haemonchus placei</name>
    <name type="common">Barber's pole worm</name>
    <dbReference type="NCBI Taxonomy" id="6290"/>
    <lineage>
        <taxon>Eukaryota</taxon>
        <taxon>Metazoa</taxon>
        <taxon>Ecdysozoa</taxon>
        <taxon>Nematoda</taxon>
        <taxon>Chromadorea</taxon>
        <taxon>Rhabditida</taxon>
        <taxon>Rhabditina</taxon>
        <taxon>Rhabditomorpha</taxon>
        <taxon>Strongyloidea</taxon>
        <taxon>Trichostrongylidae</taxon>
        <taxon>Haemonchus</taxon>
    </lineage>
</organism>
<evidence type="ECO:0000256" key="6">
    <source>
        <dbReference type="ARBA" id="ARBA00023242"/>
    </source>
</evidence>
<name>A0A0N4W180_HAEPC</name>
<dbReference type="GO" id="GO:0006364">
    <property type="term" value="P:rRNA processing"/>
    <property type="evidence" value="ECO:0007669"/>
    <property type="project" value="TreeGrafter"/>
</dbReference>
<accession>A0A0N4W180</accession>
<dbReference type="OrthoDB" id="5072at2759"/>
<dbReference type="PANTHER" id="PTHR14211:SF7">
    <property type="entry name" value="RIBOSOME BIOGENESIS PROTEIN NOP53"/>
    <property type="match status" value="1"/>
</dbReference>
<dbReference type="PIRSF" id="PIRSF017302">
    <property type="entry name" value="Gltscr2"/>
    <property type="match status" value="1"/>
</dbReference>
<evidence type="ECO:0000313" key="7">
    <source>
        <dbReference type="EMBL" id="VDO20762.1"/>
    </source>
</evidence>
<dbReference type="OMA" id="KPYDLWG"/>
<comment type="similarity">
    <text evidence="3">Belongs to the NOP53 family.</text>
</comment>
<evidence type="ECO:0000256" key="3">
    <source>
        <dbReference type="ARBA" id="ARBA00008838"/>
    </source>
</evidence>
<dbReference type="GO" id="GO:0000027">
    <property type="term" value="P:ribosomal large subunit assembly"/>
    <property type="evidence" value="ECO:0007669"/>
    <property type="project" value="TreeGrafter"/>
</dbReference>
<dbReference type="EMBL" id="UZAF01016114">
    <property type="protein sequence ID" value="VDO20762.1"/>
    <property type="molecule type" value="Genomic_DNA"/>
</dbReference>
<dbReference type="GO" id="GO:0008097">
    <property type="term" value="F:5S rRNA binding"/>
    <property type="evidence" value="ECO:0007669"/>
    <property type="project" value="TreeGrafter"/>
</dbReference>
<dbReference type="GO" id="GO:0005730">
    <property type="term" value="C:nucleolus"/>
    <property type="evidence" value="ECO:0007669"/>
    <property type="project" value="UniProtKB-SubCell"/>
</dbReference>
<sequence>MEVKKDEELFAIDRTPSEPVRHTKRQQAALNKISQSIGQSHRRMHTICGRKVASSRIYVFVVNISVMNSDFVPKVDIEYKEAGEHLLRYTKKKLPNMPSTCRFKPSLLNAVTMPDAGASYNPKAEDYQSYVEEIAMEETKLINEEQRIENASKPKFESVVTYAEKRLEETEGLVIDPRYNADDRDEVEDQNDVEMEHVDEKSELCSLVKQKANALKEKKLQREHKRRKEVEKAQHDVYRAKSINKALEQAEKESLEKSVKRKKQKFLEKMTTRQRLGRGEFKDYEEPFLLQEELADSLRLLKPQGHVLNERMAGLQKRNMLPIGGERNKKKLKTKLKKKFVEKRSVAEVTKGSRVI</sequence>
<dbReference type="Pfam" id="PF07767">
    <property type="entry name" value="Nop53"/>
    <property type="match status" value="1"/>
</dbReference>
<keyword evidence="5" id="KW-0690">Ribosome biogenesis</keyword>
<dbReference type="STRING" id="6290.A0A0N4W180"/>
<dbReference type="PANTHER" id="PTHR14211">
    <property type="entry name" value="GLIOMA SUPPRESSOR CANDIDATE REGION GENE 2"/>
    <property type="match status" value="1"/>
</dbReference>
<evidence type="ECO:0000313" key="8">
    <source>
        <dbReference type="Proteomes" id="UP000268014"/>
    </source>
</evidence>
<evidence type="ECO:0000256" key="2">
    <source>
        <dbReference type="ARBA" id="ARBA00004642"/>
    </source>
</evidence>
<dbReference type="GO" id="GO:0005654">
    <property type="term" value="C:nucleoplasm"/>
    <property type="evidence" value="ECO:0007669"/>
    <property type="project" value="UniProtKB-SubCell"/>
</dbReference>
<protein>
    <recommendedName>
        <fullName evidence="4">Ribosome biogenesis protein NOP53</fullName>
    </recommendedName>
</protein>
<dbReference type="Proteomes" id="UP000268014">
    <property type="component" value="Unassembled WGS sequence"/>
</dbReference>
<evidence type="ECO:0000313" key="9">
    <source>
        <dbReference type="WBParaSite" id="HPLM_0000337901-mRNA-1"/>
    </source>
</evidence>
<reference evidence="9" key="1">
    <citation type="submission" date="2017-02" db="UniProtKB">
        <authorList>
            <consortium name="WormBaseParasite"/>
        </authorList>
    </citation>
    <scope>IDENTIFICATION</scope>
</reference>
<comment type="subcellular location">
    <subcellularLocation>
        <location evidence="1">Nucleus</location>
        <location evidence="1">Nucleolus</location>
    </subcellularLocation>
    <subcellularLocation>
        <location evidence="2">Nucleus</location>
        <location evidence="2">Nucleoplasm</location>
    </subcellularLocation>
</comment>